<reference evidence="1" key="1">
    <citation type="submission" date="2013-05" db="EMBL/GenBank/DDBJ databases">
        <authorList>
            <person name="Yim A.K.Y."/>
            <person name="Chan T.F."/>
            <person name="Ji K.M."/>
            <person name="Liu X.Y."/>
            <person name="Zhou J.W."/>
            <person name="Li R.Q."/>
            <person name="Yang K.Y."/>
            <person name="Li J."/>
            <person name="Li M."/>
            <person name="Law P.T.W."/>
            <person name="Wu Y.L."/>
            <person name="Cai Z.L."/>
            <person name="Qin H."/>
            <person name="Bao Y."/>
            <person name="Leung R.K.K."/>
            <person name="Ng P.K.S."/>
            <person name="Zou J."/>
            <person name="Zhong X.J."/>
            <person name="Ran P.X."/>
            <person name="Zhong N.S."/>
            <person name="Liu Z.G."/>
            <person name="Tsui S.K.W."/>
        </authorList>
    </citation>
    <scope>NUCLEOTIDE SEQUENCE</scope>
    <source>
        <strain evidence="1">Derf</strain>
        <tissue evidence="1">Whole organism</tissue>
    </source>
</reference>
<reference evidence="1" key="2">
    <citation type="journal article" date="2022" name="Res Sq">
        <title>Comparative Genomics Reveals Insights into the Divergent Evolution of Astigmatic Mites and Household Pest Adaptations.</title>
        <authorList>
            <person name="Xiong Q."/>
            <person name="Wan A.T.-Y."/>
            <person name="Liu X.-Y."/>
            <person name="Fung C.S.-H."/>
            <person name="Xiao X."/>
            <person name="Malainual N."/>
            <person name="Hou J."/>
            <person name="Wang L."/>
            <person name="Wang M."/>
            <person name="Yang K."/>
            <person name="Cui Y."/>
            <person name="Leung E."/>
            <person name="Nong W."/>
            <person name="Shin S.-K."/>
            <person name="Au S."/>
            <person name="Jeong K.Y."/>
            <person name="Chew F.T."/>
            <person name="Hui J."/>
            <person name="Leung T.F."/>
            <person name="Tungtrongchitr A."/>
            <person name="Zhong N."/>
            <person name="Liu Z."/>
            <person name="Tsui S."/>
        </authorList>
    </citation>
    <scope>NUCLEOTIDE SEQUENCE</scope>
    <source>
        <strain evidence="1">Derf</strain>
        <tissue evidence="1">Whole organism</tissue>
    </source>
</reference>
<dbReference type="EMBL" id="ASGP02000003">
    <property type="protein sequence ID" value="KAH9515845.1"/>
    <property type="molecule type" value="Genomic_DNA"/>
</dbReference>
<dbReference type="AlphaFoldDB" id="A0A922L3Q4"/>
<gene>
    <name evidence="1" type="ORF">DERF_006619</name>
</gene>
<keyword evidence="2" id="KW-1185">Reference proteome</keyword>
<proteinExistence type="predicted"/>
<comment type="caution">
    <text evidence="1">The sequence shown here is derived from an EMBL/GenBank/DDBJ whole genome shotgun (WGS) entry which is preliminary data.</text>
</comment>
<evidence type="ECO:0000313" key="1">
    <source>
        <dbReference type="EMBL" id="KAH9515845.1"/>
    </source>
</evidence>
<protein>
    <submittedName>
        <fullName evidence="1">Uncharacterized protein</fullName>
    </submittedName>
</protein>
<evidence type="ECO:0000313" key="2">
    <source>
        <dbReference type="Proteomes" id="UP000790347"/>
    </source>
</evidence>
<accession>A0A922L3Q4</accession>
<dbReference type="Proteomes" id="UP000790347">
    <property type="component" value="Unassembled WGS sequence"/>
</dbReference>
<organism evidence="1 2">
    <name type="scientific">Dermatophagoides farinae</name>
    <name type="common">American house dust mite</name>
    <dbReference type="NCBI Taxonomy" id="6954"/>
    <lineage>
        <taxon>Eukaryota</taxon>
        <taxon>Metazoa</taxon>
        <taxon>Ecdysozoa</taxon>
        <taxon>Arthropoda</taxon>
        <taxon>Chelicerata</taxon>
        <taxon>Arachnida</taxon>
        <taxon>Acari</taxon>
        <taxon>Acariformes</taxon>
        <taxon>Sarcoptiformes</taxon>
        <taxon>Astigmata</taxon>
        <taxon>Psoroptidia</taxon>
        <taxon>Analgoidea</taxon>
        <taxon>Pyroglyphidae</taxon>
        <taxon>Dermatophagoidinae</taxon>
        <taxon>Dermatophagoides</taxon>
    </lineage>
</organism>
<sequence>MNKFIGDRMTFFFRWSPINKSSYDQTHIYPGYIHCIIRFQFSGVIYENKKKQNFIILPFSLKTIFYHHY</sequence>
<name>A0A922L3Q4_DERFA</name>